<dbReference type="PANTHER" id="PTHR28004:SF2">
    <property type="entry name" value="D-SERINE DEHYDRATASE"/>
    <property type="match status" value="1"/>
</dbReference>
<dbReference type="InterPro" id="IPR029066">
    <property type="entry name" value="PLP-binding_barrel"/>
</dbReference>
<dbReference type="SUPFAM" id="SSF51419">
    <property type="entry name" value="PLP-binding barrel"/>
    <property type="match status" value="1"/>
</dbReference>
<name>A0ABW4MZ90_9CAUL</name>
<dbReference type="RefSeq" id="WP_377280943.1">
    <property type="nucleotide sequence ID" value="NZ_JBHRSI010000003.1"/>
</dbReference>
<dbReference type="Pfam" id="PF01168">
    <property type="entry name" value="Ala_racemase_N"/>
    <property type="match status" value="1"/>
</dbReference>
<dbReference type="InterPro" id="IPR051466">
    <property type="entry name" value="D-amino_acid_metab_enzyme"/>
</dbReference>
<dbReference type="InterPro" id="IPR026956">
    <property type="entry name" value="D-ser_dehydrat-like_dom"/>
</dbReference>
<gene>
    <name evidence="4" type="ORF">ACFSC0_02400</name>
</gene>
<dbReference type="SMART" id="SM01119">
    <property type="entry name" value="D-ser_dehydrat"/>
    <property type="match status" value="1"/>
</dbReference>
<dbReference type="Pfam" id="PF14031">
    <property type="entry name" value="D-ser_dehydrat"/>
    <property type="match status" value="1"/>
</dbReference>
<dbReference type="CDD" id="cd06819">
    <property type="entry name" value="PLPDE_III_LS_D-TA"/>
    <property type="match status" value="1"/>
</dbReference>
<dbReference type="InterPro" id="IPR042208">
    <property type="entry name" value="D-ser_dehydrat-like_sf"/>
</dbReference>
<protein>
    <submittedName>
        <fullName evidence="4">DSD1 family PLP-dependent enzyme</fullName>
    </submittedName>
</protein>
<evidence type="ECO:0000256" key="1">
    <source>
        <dbReference type="ARBA" id="ARBA00005323"/>
    </source>
</evidence>
<evidence type="ECO:0000313" key="5">
    <source>
        <dbReference type="Proteomes" id="UP001597237"/>
    </source>
</evidence>
<dbReference type="Gene3D" id="2.40.37.20">
    <property type="entry name" value="D-serine dehydratase-like domain"/>
    <property type="match status" value="1"/>
</dbReference>
<keyword evidence="2" id="KW-0456">Lyase</keyword>
<comment type="caution">
    <text evidence="4">The sequence shown here is derived from an EMBL/GenBank/DDBJ whole genome shotgun (WGS) entry which is preliminary data.</text>
</comment>
<reference evidence="5" key="1">
    <citation type="journal article" date="2019" name="Int. J. Syst. Evol. Microbiol.">
        <title>The Global Catalogue of Microorganisms (GCM) 10K type strain sequencing project: providing services to taxonomists for standard genome sequencing and annotation.</title>
        <authorList>
            <consortium name="The Broad Institute Genomics Platform"/>
            <consortium name="The Broad Institute Genome Sequencing Center for Infectious Disease"/>
            <person name="Wu L."/>
            <person name="Ma J."/>
        </authorList>
    </citation>
    <scope>NUCLEOTIDE SEQUENCE [LARGE SCALE GENOMIC DNA]</scope>
    <source>
        <strain evidence="5">DFY28</strain>
    </source>
</reference>
<sequence length="385" mass="40456">MSVSADWKLHGHLIGRQGSRRSLNTPALVLDLEALDANIATMADLAAKRGVNLRPHAKTHKSVDIAKRQIAAGAVGQCCAKLGEAEALAEGGISGILITSPVVSAPAVERLIALNGRCEGLMVTADHPDAVDALARAAQAAGQTLSVVVDVDPGLRRTGVASAADAVALARRIQGHPALRYAGVQFYCGSEQHIESFAERRAAIEERTAYLRTVLDALAEAGAPAPLVTGGGTGTHRIDLDLRVFTELQVGSYVFMDRQYLDCDLTGANAEQGAPYRTSLMVDARVVSANAPGLATVDAGFKAFATDGGPPPILSGADGARYAFMGDEHGAVIGPEKTTRLPLDALVTFAVPHCDPTVNLYDSYHVVRDDTLVDIWPISARGRSR</sequence>
<evidence type="ECO:0000256" key="2">
    <source>
        <dbReference type="ARBA" id="ARBA00023239"/>
    </source>
</evidence>
<comment type="similarity">
    <text evidence="1">Belongs to the DSD1 family.</text>
</comment>
<accession>A0ABW4MZ90</accession>
<evidence type="ECO:0000259" key="3">
    <source>
        <dbReference type="SMART" id="SM01119"/>
    </source>
</evidence>
<keyword evidence="5" id="KW-1185">Reference proteome</keyword>
<dbReference type="EMBL" id="JBHUEY010000001">
    <property type="protein sequence ID" value="MFD1782230.1"/>
    <property type="molecule type" value="Genomic_DNA"/>
</dbReference>
<dbReference type="InterPro" id="IPR001608">
    <property type="entry name" value="Ala_racemase_N"/>
</dbReference>
<dbReference type="Gene3D" id="3.20.20.10">
    <property type="entry name" value="Alanine racemase"/>
    <property type="match status" value="1"/>
</dbReference>
<dbReference type="Proteomes" id="UP001597237">
    <property type="component" value="Unassembled WGS sequence"/>
</dbReference>
<proteinExistence type="inferred from homology"/>
<feature type="domain" description="D-serine dehydratase-like" evidence="3">
    <location>
        <begin position="279"/>
        <end position="368"/>
    </location>
</feature>
<evidence type="ECO:0000313" key="4">
    <source>
        <dbReference type="EMBL" id="MFD1782230.1"/>
    </source>
</evidence>
<organism evidence="4 5">
    <name type="scientific">Phenylobacterium terrae</name>
    <dbReference type="NCBI Taxonomy" id="2665495"/>
    <lineage>
        <taxon>Bacteria</taxon>
        <taxon>Pseudomonadati</taxon>
        <taxon>Pseudomonadota</taxon>
        <taxon>Alphaproteobacteria</taxon>
        <taxon>Caulobacterales</taxon>
        <taxon>Caulobacteraceae</taxon>
        <taxon>Phenylobacterium</taxon>
    </lineage>
</organism>
<dbReference type="PANTHER" id="PTHR28004">
    <property type="entry name" value="ZGC:162816-RELATED"/>
    <property type="match status" value="1"/>
</dbReference>